<keyword evidence="8" id="KW-1185">Reference proteome</keyword>
<dbReference type="RefSeq" id="WP_110311322.1">
    <property type="nucleotide sequence ID" value="NZ_QICL01000018.1"/>
</dbReference>
<keyword evidence="3" id="KW-0998">Cell outer membrane</keyword>
<dbReference type="InterPro" id="IPR037066">
    <property type="entry name" value="Plug_dom_sf"/>
</dbReference>
<dbReference type="Gene3D" id="2.40.170.20">
    <property type="entry name" value="TonB-dependent receptor, beta-barrel domain"/>
    <property type="match status" value="1"/>
</dbReference>
<dbReference type="GO" id="GO:0009279">
    <property type="term" value="C:cell outer membrane"/>
    <property type="evidence" value="ECO:0007669"/>
    <property type="project" value="UniProtKB-SubCell"/>
</dbReference>
<evidence type="ECO:0000259" key="6">
    <source>
        <dbReference type="Pfam" id="PF14905"/>
    </source>
</evidence>
<reference evidence="7 8" key="1">
    <citation type="submission" date="2018-03" db="EMBL/GenBank/DDBJ databases">
        <title>Genomic Encyclopedia of Archaeal and Bacterial Type Strains, Phase II (KMG-II): from individual species to whole genera.</title>
        <authorList>
            <person name="Goeker M."/>
        </authorList>
    </citation>
    <scope>NUCLEOTIDE SEQUENCE [LARGE SCALE GENOMIC DNA]</scope>
    <source>
        <strain evidence="7 8">DSM 100214</strain>
    </source>
</reference>
<keyword evidence="7" id="KW-0675">Receptor</keyword>
<dbReference type="InterPro" id="IPR036942">
    <property type="entry name" value="Beta-barrel_TonB_sf"/>
</dbReference>
<keyword evidence="5" id="KW-0732">Signal</keyword>
<dbReference type="AlphaFoldDB" id="A0A2V3PNH5"/>
<evidence type="ECO:0000256" key="1">
    <source>
        <dbReference type="ARBA" id="ARBA00004442"/>
    </source>
</evidence>
<evidence type="ECO:0000256" key="3">
    <source>
        <dbReference type="ARBA" id="ARBA00023237"/>
    </source>
</evidence>
<comment type="subcellular location">
    <subcellularLocation>
        <location evidence="1">Cell outer membrane</location>
    </subcellularLocation>
</comment>
<sequence length="828" mass="93000">MRIKKLLGLLCILLFFPLLLAAQSAPESKVTLKGIVSDSLTSESIPYATIKIFKQSSPQKVDKVVPTDENGKFQFSITQPGEYLMTVEFIGKQSVSKPLTLNDNKIHDLGNILMQDDSKMLNEVVVSAQKPLIKVELDKITYSMEDDPESKTNNALDMMKKVPMITVDGEDQIQLKGSSAFRIYINGKPSSMLASNPKDVLKSMPASTIKDIEVITDPGAKYDAEGVAGIINIITVKNTSMGGYTATVSSWGNSQGGYGASGYLTMKSGKFGFTGNYSYYEYRNPEYDTYLRRENFSSLDDKYLIQRGAGKNRGNGQFGNGELSYEIDSLNLINASFGRYAGTGTQTSFTNNRIENASFTPVKEFDQFTDGDYKYGSTELKADYQKTSKTVKDRLLTLSYRLALEPDNWSSDNRVDGILNIDSFKNKQYSDGTQKEHTMQIDYATPFKKIHNLEVGLKYIIRLNKSNSGRFYDQSGEWVEEPSLKDEFKHRQDIYAGYASYAVKYKKFGLKTGLRYEGTNLSIKYPLAEGEQADEKNYETDLSNFVPSVTLSYQLKPSQTLRLGYNMRVSRPGIWQLNPFENRTDSLNVSVGNPNLKPIESHTIDMNYSFFNPKFNMNASLSYNFVDNSIERITELDNIISRTTYANIGKSKRLGLFTYFSWTPTQKIRLSGNVSGSYIDVKSNMDEFEFSNSGFAVNGYTNMQYTLPKTYRVNVFVNGGTPYINIQGRGPSYNYYGLSVSKGFLADKLNVNISASNMFSDKQTFRNIVNNPTFRSESYNIYRRRYFGIRVSYRFGEMKAQIKKAARGINNDDSMGGGGGNAQGGGQQ</sequence>
<evidence type="ECO:0000313" key="7">
    <source>
        <dbReference type="EMBL" id="PXV62652.1"/>
    </source>
</evidence>
<dbReference type="SUPFAM" id="SSF49464">
    <property type="entry name" value="Carboxypeptidase regulatory domain-like"/>
    <property type="match status" value="1"/>
</dbReference>
<comment type="caution">
    <text evidence="7">The sequence shown here is derived from an EMBL/GenBank/DDBJ whole genome shotgun (WGS) entry which is preliminary data.</text>
</comment>
<feature type="domain" description="Outer membrane protein beta-barrel" evidence="6">
    <location>
        <begin position="417"/>
        <end position="793"/>
    </location>
</feature>
<feature type="chain" id="PRO_5016111995" evidence="5">
    <location>
        <begin position="22"/>
        <end position="828"/>
    </location>
</feature>
<accession>A0A2V3PNH5</accession>
<proteinExistence type="predicted"/>
<protein>
    <submittedName>
        <fullName evidence="7">Outer membrane receptor protein involved in Fe transport</fullName>
    </submittedName>
</protein>
<keyword evidence="2" id="KW-0472">Membrane</keyword>
<dbReference type="PANTHER" id="PTHR40980">
    <property type="entry name" value="PLUG DOMAIN-CONTAINING PROTEIN"/>
    <property type="match status" value="1"/>
</dbReference>
<name>A0A2V3PNH5_9BACT</name>
<dbReference type="Gene3D" id="2.60.40.1120">
    <property type="entry name" value="Carboxypeptidase-like, regulatory domain"/>
    <property type="match status" value="1"/>
</dbReference>
<dbReference type="Pfam" id="PF14905">
    <property type="entry name" value="OMP_b-brl_3"/>
    <property type="match status" value="1"/>
</dbReference>
<gene>
    <name evidence="7" type="ORF">CLV62_11840</name>
</gene>
<feature type="signal peptide" evidence="5">
    <location>
        <begin position="1"/>
        <end position="21"/>
    </location>
</feature>
<evidence type="ECO:0000256" key="4">
    <source>
        <dbReference type="SAM" id="MobiDB-lite"/>
    </source>
</evidence>
<evidence type="ECO:0000256" key="5">
    <source>
        <dbReference type="SAM" id="SignalP"/>
    </source>
</evidence>
<dbReference type="Gene3D" id="2.170.130.10">
    <property type="entry name" value="TonB-dependent receptor, plug domain"/>
    <property type="match status" value="1"/>
</dbReference>
<feature type="compositionally biased region" description="Gly residues" evidence="4">
    <location>
        <begin position="815"/>
        <end position="828"/>
    </location>
</feature>
<dbReference type="InterPro" id="IPR041700">
    <property type="entry name" value="OMP_b-brl_3"/>
</dbReference>
<dbReference type="OrthoDB" id="8764943at2"/>
<dbReference type="Proteomes" id="UP000247973">
    <property type="component" value="Unassembled WGS sequence"/>
</dbReference>
<dbReference type="SUPFAM" id="SSF56935">
    <property type="entry name" value="Porins"/>
    <property type="match status" value="1"/>
</dbReference>
<dbReference type="EMBL" id="QICL01000018">
    <property type="protein sequence ID" value="PXV62652.1"/>
    <property type="molecule type" value="Genomic_DNA"/>
</dbReference>
<dbReference type="Pfam" id="PF13715">
    <property type="entry name" value="CarbopepD_reg_2"/>
    <property type="match status" value="1"/>
</dbReference>
<evidence type="ECO:0000256" key="2">
    <source>
        <dbReference type="ARBA" id="ARBA00023136"/>
    </source>
</evidence>
<organism evidence="7 8">
    <name type="scientific">Dysgonomonas alginatilytica</name>
    <dbReference type="NCBI Taxonomy" id="1605892"/>
    <lineage>
        <taxon>Bacteria</taxon>
        <taxon>Pseudomonadati</taxon>
        <taxon>Bacteroidota</taxon>
        <taxon>Bacteroidia</taxon>
        <taxon>Bacteroidales</taxon>
        <taxon>Dysgonomonadaceae</taxon>
        <taxon>Dysgonomonas</taxon>
    </lineage>
</organism>
<dbReference type="InterPro" id="IPR008969">
    <property type="entry name" value="CarboxyPept-like_regulatory"/>
</dbReference>
<evidence type="ECO:0000313" key="8">
    <source>
        <dbReference type="Proteomes" id="UP000247973"/>
    </source>
</evidence>
<dbReference type="PANTHER" id="PTHR40980:SF4">
    <property type="entry name" value="TONB-DEPENDENT RECEPTOR-LIKE BETA-BARREL DOMAIN-CONTAINING PROTEIN"/>
    <property type="match status" value="1"/>
</dbReference>
<feature type="region of interest" description="Disordered" evidence="4">
    <location>
        <begin position="809"/>
        <end position="828"/>
    </location>
</feature>